<protein>
    <recommendedName>
        <fullName evidence="1">Electron transfer flavoprotein small subunit</fullName>
    </recommendedName>
</protein>
<dbReference type="InterPro" id="IPR012255">
    <property type="entry name" value="ETF_b"/>
</dbReference>
<organism evidence="3 4">
    <name type="scientific">Maledivibacter halophilus</name>
    <dbReference type="NCBI Taxonomy" id="36842"/>
    <lineage>
        <taxon>Bacteria</taxon>
        <taxon>Bacillati</taxon>
        <taxon>Bacillota</taxon>
        <taxon>Clostridia</taxon>
        <taxon>Peptostreptococcales</taxon>
        <taxon>Caminicellaceae</taxon>
        <taxon>Maledivibacter</taxon>
    </lineage>
</organism>
<evidence type="ECO:0000313" key="3">
    <source>
        <dbReference type="EMBL" id="SKC35924.1"/>
    </source>
</evidence>
<dbReference type="Pfam" id="PF01012">
    <property type="entry name" value="ETF"/>
    <property type="match status" value="1"/>
</dbReference>
<dbReference type="GO" id="GO:0009055">
    <property type="term" value="F:electron transfer activity"/>
    <property type="evidence" value="ECO:0007669"/>
    <property type="project" value="InterPro"/>
</dbReference>
<dbReference type="InterPro" id="IPR014729">
    <property type="entry name" value="Rossmann-like_a/b/a_fold"/>
</dbReference>
<dbReference type="SMART" id="SM00893">
    <property type="entry name" value="ETF"/>
    <property type="match status" value="1"/>
</dbReference>
<evidence type="ECO:0000259" key="2">
    <source>
        <dbReference type="SMART" id="SM00893"/>
    </source>
</evidence>
<sequence>MNIIVCVKQVPDTNEVRINQETGTLIREGVPSIINPDDKNALEAALKIKDEKGGKVTVISMGPPQAKEALKEALAMGADEAILVSDRAFGGSDTWATATIISSAIERVGNYDIILCGRQAIDGDTAQVGPEIAEFLRIPQITYAKEIKVEKDKVTVTRYTETGDYIIESRLPVLLTAIKELNVPRYPSVRGIFKAYDTNTNEVKVWSSKDLEVDHTQIGLKGSPTNVYKSFVPTKSKTSETIEGINEKEKAAILIGKLSDLKLI</sequence>
<keyword evidence="4" id="KW-1185">Reference proteome</keyword>
<dbReference type="InterPro" id="IPR033948">
    <property type="entry name" value="ETF_beta_N"/>
</dbReference>
<evidence type="ECO:0000256" key="1">
    <source>
        <dbReference type="ARBA" id="ARBA00042002"/>
    </source>
</evidence>
<name>A0A1T5I9Q0_9FIRM</name>
<dbReference type="CDD" id="cd01714">
    <property type="entry name" value="ETF_beta"/>
    <property type="match status" value="1"/>
</dbReference>
<dbReference type="InterPro" id="IPR014730">
    <property type="entry name" value="ETF_a/b_N"/>
</dbReference>
<feature type="domain" description="Electron transfer flavoprotein alpha/beta-subunit N-terminal" evidence="2">
    <location>
        <begin position="22"/>
        <end position="215"/>
    </location>
</feature>
<dbReference type="Proteomes" id="UP000190285">
    <property type="component" value="Unassembled WGS sequence"/>
</dbReference>
<dbReference type="OrthoDB" id="9804960at2"/>
<dbReference type="PIRSF" id="PIRSF000090">
    <property type="entry name" value="Beta-ETF"/>
    <property type="match status" value="1"/>
</dbReference>
<reference evidence="3 4" key="1">
    <citation type="submission" date="2017-02" db="EMBL/GenBank/DDBJ databases">
        <authorList>
            <person name="Peterson S.W."/>
        </authorList>
    </citation>
    <scope>NUCLEOTIDE SEQUENCE [LARGE SCALE GENOMIC DNA]</scope>
    <source>
        <strain evidence="3 4">M1</strain>
    </source>
</reference>
<gene>
    <name evidence="3" type="ORF">SAMN02194393_00096</name>
</gene>
<dbReference type="PANTHER" id="PTHR21294">
    <property type="entry name" value="ELECTRON TRANSFER FLAVOPROTEIN BETA-SUBUNIT"/>
    <property type="match status" value="1"/>
</dbReference>
<proteinExistence type="predicted"/>
<dbReference type="AlphaFoldDB" id="A0A1T5I9Q0"/>
<accession>A0A1T5I9Q0</accession>
<dbReference type="EMBL" id="FUZT01000001">
    <property type="protein sequence ID" value="SKC35924.1"/>
    <property type="molecule type" value="Genomic_DNA"/>
</dbReference>
<dbReference type="STRING" id="36842.SAMN02194393_00096"/>
<dbReference type="RefSeq" id="WP_079488526.1">
    <property type="nucleotide sequence ID" value="NZ_FUZT01000001.1"/>
</dbReference>
<evidence type="ECO:0000313" key="4">
    <source>
        <dbReference type="Proteomes" id="UP000190285"/>
    </source>
</evidence>
<dbReference type="SUPFAM" id="SSF52402">
    <property type="entry name" value="Adenine nucleotide alpha hydrolases-like"/>
    <property type="match status" value="1"/>
</dbReference>
<dbReference type="Gene3D" id="3.40.50.620">
    <property type="entry name" value="HUPs"/>
    <property type="match status" value="1"/>
</dbReference>
<dbReference type="PANTHER" id="PTHR21294:SF17">
    <property type="entry name" value="PROTEIN FIXA"/>
    <property type="match status" value="1"/>
</dbReference>